<evidence type="ECO:0000313" key="3">
    <source>
        <dbReference type="Proteomes" id="UP001500689"/>
    </source>
</evidence>
<dbReference type="RefSeq" id="WP_344866216.1">
    <property type="nucleotide sequence ID" value="NZ_BAAAZN010000016.1"/>
</dbReference>
<sequence length="166" mass="18299">MPLRELVLATPRLRLTTWSAADLDDLAAVHADPEVMRHLATGPQSREATEQRLATFIAEHDRRGWSKWRVETTGGEFVGRAGFGMAHGTGHRELGYLLARAAWGGGLATELARALRGWHEAHPSPEVAPQLRAYVYAGNEASRRVLENAGFRLLGERDGELVHETS</sequence>
<reference evidence="3" key="1">
    <citation type="journal article" date="2019" name="Int. J. Syst. Evol. Microbiol.">
        <title>The Global Catalogue of Microorganisms (GCM) 10K type strain sequencing project: providing services to taxonomists for standard genome sequencing and annotation.</title>
        <authorList>
            <consortium name="The Broad Institute Genomics Platform"/>
            <consortium name="The Broad Institute Genome Sequencing Center for Infectious Disease"/>
            <person name="Wu L."/>
            <person name="Ma J."/>
        </authorList>
    </citation>
    <scope>NUCLEOTIDE SEQUENCE [LARGE SCALE GENOMIC DNA]</scope>
    <source>
        <strain evidence="3">JCM 16898</strain>
    </source>
</reference>
<dbReference type="PROSITE" id="PS51186">
    <property type="entry name" value="GNAT"/>
    <property type="match status" value="1"/>
</dbReference>
<dbReference type="EMBL" id="BAAAZN010000016">
    <property type="protein sequence ID" value="GAA3569623.1"/>
    <property type="molecule type" value="Genomic_DNA"/>
</dbReference>
<dbReference type="PANTHER" id="PTHR43792">
    <property type="entry name" value="GNAT FAMILY, PUTATIVE (AFU_ORTHOLOGUE AFUA_3G00765)-RELATED-RELATED"/>
    <property type="match status" value="1"/>
</dbReference>
<dbReference type="InterPro" id="IPR000182">
    <property type="entry name" value="GNAT_dom"/>
</dbReference>
<proteinExistence type="predicted"/>
<protein>
    <submittedName>
        <fullName evidence="2">GNAT family N-acetyltransferase</fullName>
    </submittedName>
</protein>
<organism evidence="2 3">
    <name type="scientific">Amycolatopsis ultiminotia</name>
    <dbReference type="NCBI Taxonomy" id="543629"/>
    <lineage>
        <taxon>Bacteria</taxon>
        <taxon>Bacillati</taxon>
        <taxon>Actinomycetota</taxon>
        <taxon>Actinomycetes</taxon>
        <taxon>Pseudonocardiales</taxon>
        <taxon>Pseudonocardiaceae</taxon>
        <taxon>Amycolatopsis</taxon>
    </lineage>
</organism>
<name>A0ABP6XPK7_9PSEU</name>
<dbReference type="PANTHER" id="PTHR43792:SF1">
    <property type="entry name" value="N-ACETYLTRANSFERASE DOMAIN-CONTAINING PROTEIN"/>
    <property type="match status" value="1"/>
</dbReference>
<dbReference type="Gene3D" id="3.40.630.30">
    <property type="match status" value="1"/>
</dbReference>
<comment type="caution">
    <text evidence="2">The sequence shown here is derived from an EMBL/GenBank/DDBJ whole genome shotgun (WGS) entry which is preliminary data.</text>
</comment>
<dbReference type="InterPro" id="IPR016181">
    <property type="entry name" value="Acyl_CoA_acyltransferase"/>
</dbReference>
<dbReference type="Pfam" id="PF13302">
    <property type="entry name" value="Acetyltransf_3"/>
    <property type="match status" value="1"/>
</dbReference>
<evidence type="ECO:0000313" key="2">
    <source>
        <dbReference type="EMBL" id="GAA3569623.1"/>
    </source>
</evidence>
<accession>A0ABP6XPK7</accession>
<dbReference type="SUPFAM" id="SSF55729">
    <property type="entry name" value="Acyl-CoA N-acyltransferases (Nat)"/>
    <property type="match status" value="1"/>
</dbReference>
<dbReference type="InterPro" id="IPR051531">
    <property type="entry name" value="N-acetyltransferase"/>
</dbReference>
<keyword evidence="3" id="KW-1185">Reference proteome</keyword>
<gene>
    <name evidence="2" type="ORF">GCM10022222_62190</name>
</gene>
<evidence type="ECO:0000259" key="1">
    <source>
        <dbReference type="PROSITE" id="PS51186"/>
    </source>
</evidence>
<feature type="domain" description="N-acetyltransferase" evidence="1">
    <location>
        <begin position="13"/>
        <end position="166"/>
    </location>
</feature>
<dbReference type="Proteomes" id="UP001500689">
    <property type="component" value="Unassembled WGS sequence"/>
</dbReference>